<organism evidence="1 2">
    <name type="scientific">Gregarina niphandrodes</name>
    <name type="common">Septate eugregarine</name>
    <dbReference type="NCBI Taxonomy" id="110365"/>
    <lineage>
        <taxon>Eukaryota</taxon>
        <taxon>Sar</taxon>
        <taxon>Alveolata</taxon>
        <taxon>Apicomplexa</taxon>
        <taxon>Conoidasida</taxon>
        <taxon>Gregarinasina</taxon>
        <taxon>Eugregarinorida</taxon>
        <taxon>Gregarinidae</taxon>
        <taxon>Gregarina</taxon>
    </lineage>
</organism>
<evidence type="ECO:0000313" key="2">
    <source>
        <dbReference type="Proteomes" id="UP000019763"/>
    </source>
</evidence>
<evidence type="ECO:0000313" key="1">
    <source>
        <dbReference type="EMBL" id="EZG44066.1"/>
    </source>
</evidence>
<gene>
    <name evidence="1" type="ORF">GNI_152860</name>
</gene>
<dbReference type="Proteomes" id="UP000019763">
    <property type="component" value="Unassembled WGS sequence"/>
</dbReference>
<accession>A0A023B0B5</accession>
<proteinExistence type="predicted"/>
<comment type="caution">
    <text evidence="1">The sequence shown here is derived from an EMBL/GenBank/DDBJ whole genome shotgun (WGS) entry which is preliminary data.</text>
</comment>
<name>A0A023B0B5_GRENI</name>
<dbReference type="VEuPathDB" id="CryptoDB:GNI_152860"/>
<reference evidence="1" key="1">
    <citation type="submission" date="2013-12" db="EMBL/GenBank/DDBJ databases">
        <authorList>
            <person name="Omoto C.K."/>
            <person name="Sibley D."/>
            <person name="Venepally P."/>
            <person name="Hadjithomas M."/>
            <person name="Karamycheva S."/>
            <person name="Brunk B."/>
            <person name="Roos D."/>
            <person name="Caler E."/>
            <person name="Lorenzi H."/>
        </authorList>
    </citation>
    <scope>NUCLEOTIDE SEQUENCE</scope>
</reference>
<protein>
    <submittedName>
        <fullName evidence="1">Uncharacterized protein</fullName>
    </submittedName>
</protein>
<dbReference type="EMBL" id="AFNH02001139">
    <property type="protein sequence ID" value="EZG44066.1"/>
    <property type="molecule type" value="Genomic_DNA"/>
</dbReference>
<dbReference type="GeneID" id="22915316"/>
<sequence>MLVESTGGRPPITEDGCIARMVSVGGGGEEVTQVLVLGRLGDRLTRKYSMEEGCPLELDGLFEWARRMLVCRPAVESSESADASRYTSQCMFADALRKHLEGADSTEGGRVWLEVLKQGLPDEHVVDVGDATEDTKELEVLCARLLTPTERDELLPQVQSDWVPVINKSILSDDSSPVREQAHTWPWRKKLGVSFAVGGVVLGSVLTGCLLWRGRFQDDTVLLRPKFDQTHPQKTTFVDAITESTLASLRTAEDVCERAFNASVQYLQPVSRMDWLRPTVCRSQGGRLVCAWRDKENRYSCHSFGIPTKFGFTAVGEAIERYLKPDECAIQCGGEALDLFQQELKELALDDNCSTGCIGDCTLDKFAARTPNCNCTVSILQCQVDDGKGNIVVTGTLVDRHSDPRRLSKHSTALVRQRHKIHGCGAGCLRPIKHPFI</sequence>
<dbReference type="RefSeq" id="XP_011132823.1">
    <property type="nucleotide sequence ID" value="XM_011134521.1"/>
</dbReference>
<keyword evidence="2" id="KW-1185">Reference proteome</keyword>
<dbReference type="AlphaFoldDB" id="A0A023B0B5"/>